<evidence type="ECO:0000313" key="2">
    <source>
        <dbReference type="WBParaSite" id="Pan_g21366.t1"/>
    </source>
</evidence>
<dbReference type="WBParaSite" id="Pan_g21366.t1">
    <property type="protein sequence ID" value="Pan_g21366.t1"/>
    <property type="gene ID" value="Pan_g21366"/>
</dbReference>
<reference evidence="1" key="1">
    <citation type="journal article" date="2013" name="Genetics">
        <title>The draft genome and transcriptome of Panagrellus redivivus are shaped by the harsh demands of a free-living lifestyle.</title>
        <authorList>
            <person name="Srinivasan J."/>
            <person name="Dillman A.R."/>
            <person name="Macchietto M.G."/>
            <person name="Heikkinen L."/>
            <person name="Lakso M."/>
            <person name="Fracchia K.M."/>
            <person name="Antoshechkin I."/>
            <person name="Mortazavi A."/>
            <person name="Wong G."/>
            <person name="Sternberg P.W."/>
        </authorList>
    </citation>
    <scope>NUCLEOTIDE SEQUENCE [LARGE SCALE GENOMIC DNA]</scope>
    <source>
        <strain evidence="1">MT8872</strain>
    </source>
</reference>
<evidence type="ECO:0000313" key="1">
    <source>
        <dbReference type="Proteomes" id="UP000492821"/>
    </source>
</evidence>
<reference evidence="2" key="2">
    <citation type="submission" date="2020-10" db="UniProtKB">
        <authorList>
            <consortium name="WormBaseParasite"/>
        </authorList>
    </citation>
    <scope>IDENTIFICATION</scope>
</reference>
<keyword evidence="1" id="KW-1185">Reference proteome</keyword>
<name>A0A7E4ZW92_PANRE</name>
<dbReference type="Proteomes" id="UP000492821">
    <property type="component" value="Unassembled WGS sequence"/>
</dbReference>
<organism evidence="1 2">
    <name type="scientific">Panagrellus redivivus</name>
    <name type="common">Microworm</name>
    <dbReference type="NCBI Taxonomy" id="6233"/>
    <lineage>
        <taxon>Eukaryota</taxon>
        <taxon>Metazoa</taxon>
        <taxon>Ecdysozoa</taxon>
        <taxon>Nematoda</taxon>
        <taxon>Chromadorea</taxon>
        <taxon>Rhabditida</taxon>
        <taxon>Tylenchina</taxon>
        <taxon>Panagrolaimomorpha</taxon>
        <taxon>Panagrolaimoidea</taxon>
        <taxon>Panagrolaimidae</taxon>
        <taxon>Panagrellus</taxon>
    </lineage>
</organism>
<accession>A0A7E4ZW92</accession>
<protein>
    <submittedName>
        <fullName evidence="2">FBA_2 domain-containing protein</fullName>
    </submittedName>
</protein>
<sequence>MPYPIATLPYPFRRRLRQLLSPAELYQLQIATGSLDDNKDLLPLQTCNFIENLVFEKDDTKIALIWAKSFAEKIKLSGNNLYNVKNVHLGNLNESTLSDLEFHNVVTTNIANLHIVGCEVTIHFLASLSRRKVKPTFLKIHSWSSLCTGTAKFSQLFEVFPTLEECSFKNFLMSGWVESMVDYGRTNLEVMSIWNSNFRIMVDFKPVKLYQFVKCQDKASSHYFTPR</sequence>
<dbReference type="AlphaFoldDB" id="A0A7E4ZW92"/>
<proteinExistence type="predicted"/>